<evidence type="ECO:0000313" key="1">
    <source>
        <dbReference type="EMBL" id="SIS44548.1"/>
    </source>
</evidence>
<dbReference type="AlphaFoldDB" id="A0A1N7J597"/>
<sequence>MSMIVHHRRKLAYTLGSKADTRQFIPFSKNTNTDRGRKVFIDAALAPLFAHAFQSDEASALQMTSKIEQLGALGGNVTANQNTGTPFEYMENIGKLAIYYQIHQGSEDNQTPTGVYITGVQRASEEGKDQAGLYQSFEGRSSEVHTRIAEREQGFIKSHTNAIEAADMLQTLAGDDGWGMPNSFNFFYIPAAIENEMGLWMTPDSRAMRPAVVAKELASVLSETQKHRSNGKPIKWQIEGDTVKLLQLAVEHLPNLLDKHHFMLMDPVADTAQIVNALERRGAKTEGDFTDNRRALAAAKVSSERSSSNSGLKKALANAGADSNTALSNYNTSTGSIKSSFIEYVKNLTGTLAW</sequence>
<dbReference type="STRING" id="484498.SAMN05421686_101377"/>
<evidence type="ECO:0000313" key="2">
    <source>
        <dbReference type="Proteomes" id="UP000185639"/>
    </source>
</evidence>
<organism evidence="1 2">
    <name type="scientific">Thalassolituus maritimus</name>
    <dbReference type="NCBI Taxonomy" id="484498"/>
    <lineage>
        <taxon>Bacteria</taxon>
        <taxon>Pseudomonadati</taxon>
        <taxon>Pseudomonadota</taxon>
        <taxon>Gammaproteobacteria</taxon>
        <taxon>Oceanospirillales</taxon>
        <taxon>Oceanospirillaceae</taxon>
        <taxon>Thalassolituus</taxon>
    </lineage>
</organism>
<dbReference type="RefSeq" id="WP_139325710.1">
    <property type="nucleotide sequence ID" value="NZ_FTOH01000001.1"/>
</dbReference>
<reference evidence="2" key="1">
    <citation type="submission" date="2017-01" db="EMBL/GenBank/DDBJ databases">
        <authorList>
            <person name="Varghese N."/>
            <person name="Submissions S."/>
        </authorList>
    </citation>
    <scope>NUCLEOTIDE SEQUENCE [LARGE SCALE GENOMIC DNA]</scope>
    <source>
        <strain evidence="2">DSM 24913</strain>
    </source>
</reference>
<protein>
    <submittedName>
        <fullName evidence="1">Uncharacterized protein</fullName>
    </submittedName>
</protein>
<proteinExistence type="predicted"/>
<keyword evidence="2" id="KW-1185">Reference proteome</keyword>
<dbReference type="Proteomes" id="UP000185639">
    <property type="component" value="Unassembled WGS sequence"/>
</dbReference>
<dbReference type="OrthoDB" id="6190694at2"/>
<gene>
    <name evidence="1" type="ORF">SAMN05421686_101377</name>
</gene>
<accession>A0A1N7J597</accession>
<name>A0A1N7J597_9GAMM</name>
<dbReference type="EMBL" id="FTOH01000001">
    <property type="protein sequence ID" value="SIS44548.1"/>
    <property type="molecule type" value="Genomic_DNA"/>
</dbReference>